<evidence type="ECO:0000256" key="8">
    <source>
        <dbReference type="ARBA" id="ARBA00022989"/>
    </source>
</evidence>
<gene>
    <name evidence="14" type="ORF">rosag_38960</name>
</gene>
<protein>
    <recommendedName>
        <fullName evidence="11">Zinc metalloprotease</fullName>
        <ecNumber evidence="11">3.4.24.-</ecNumber>
    </recommendedName>
</protein>
<keyword evidence="8 11" id="KW-1133">Transmembrane helix</keyword>
<dbReference type="AlphaFoldDB" id="A0AA37QKB2"/>
<keyword evidence="15" id="KW-1185">Reference proteome</keyword>
<dbReference type="InterPro" id="IPR004387">
    <property type="entry name" value="Pept_M50_Zn"/>
</dbReference>
<keyword evidence="11" id="KW-0479">Metal-binding</keyword>
<feature type="domain" description="PDZ" evidence="13">
    <location>
        <begin position="145"/>
        <end position="243"/>
    </location>
</feature>
<evidence type="ECO:0000256" key="11">
    <source>
        <dbReference type="RuleBase" id="RU362031"/>
    </source>
</evidence>
<comment type="caution">
    <text evidence="14">The sequence shown here is derived from an EMBL/GenBank/DDBJ whole genome shotgun (WGS) entry which is preliminary data.</text>
</comment>
<sequence>MLVYVAPIIVFGLVVFVHELGHFLAAKLTGVYAPRFSIGFGPALLKKRVGETEYVLAALPLGGYVRMASREDESTMAVLEGGPEERRPDALPTTGGNAAGRAVDDHTGDVHRGRDWDPEALAPFGPKPVPEHRWFESKGLAARLFILLAGVTMNAVLAFVVYAGSYAAWGRAYVPAVIDSVVAGRPAAAAGLQRGDSIFAVDGTPVRTWSEVVERVSAVTTRAVVLDVSRGGAPQRLTVTPRAEEATDPVTNERRRVGRIGVMPRDSIAREPVDFGTALREGAIETRYAATSVVGVVRGLFTRDVAVSNLGGPIAIARTSVQAARLGLESLLRLLAFLSINIAVLNLLPIPVLDGGQVLINVAETIKGGAFSVRTRENILRVGLVAIGLLFVTVMWNDLARLARDLLR</sequence>
<keyword evidence="6 11" id="KW-0378">Hydrolase</keyword>
<feature type="transmembrane region" description="Helical" evidence="11">
    <location>
        <begin position="331"/>
        <end position="352"/>
    </location>
</feature>
<dbReference type="Proteomes" id="UP001161325">
    <property type="component" value="Unassembled WGS sequence"/>
</dbReference>
<reference evidence="14" key="1">
    <citation type="submission" date="2022-08" db="EMBL/GenBank/DDBJ databases">
        <title>Draft genome sequencing of Roseisolibacter agri AW1220.</title>
        <authorList>
            <person name="Tobiishi Y."/>
            <person name="Tonouchi A."/>
        </authorList>
    </citation>
    <scope>NUCLEOTIDE SEQUENCE</scope>
    <source>
        <strain evidence="14">AW1220</strain>
    </source>
</reference>
<evidence type="ECO:0000256" key="12">
    <source>
        <dbReference type="SAM" id="MobiDB-lite"/>
    </source>
</evidence>
<dbReference type="RefSeq" id="WP_284351823.1">
    <property type="nucleotide sequence ID" value="NZ_BRXS01000006.1"/>
</dbReference>
<comment type="similarity">
    <text evidence="3 11">Belongs to the peptidase M50B family.</text>
</comment>
<keyword evidence="4" id="KW-0645">Protease</keyword>
<dbReference type="GO" id="GO:0006508">
    <property type="term" value="P:proteolysis"/>
    <property type="evidence" value="ECO:0007669"/>
    <property type="project" value="UniProtKB-KW"/>
</dbReference>
<dbReference type="CDD" id="cd06163">
    <property type="entry name" value="S2P-M50_PDZ_RseP-like"/>
    <property type="match status" value="1"/>
</dbReference>
<dbReference type="CDD" id="cd23081">
    <property type="entry name" value="cpPDZ_EcRseP-like"/>
    <property type="match status" value="1"/>
</dbReference>
<evidence type="ECO:0000256" key="2">
    <source>
        <dbReference type="ARBA" id="ARBA00004141"/>
    </source>
</evidence>
<evidence type="ECO:0000256" key="5">
    <source>
        <dbReference type="ARBA" id="ARBA00022692"/>
    </source>
</evidence>
<organism evidence="14 15">
    <name type="scientific">Roseisolibacter agri</name>
    <dbReference type="NCBI Taxonomy" id="2014610"/>
    <lineage>
        <taxon>Bacteria</taxon>
        <taxon>Pseudomonadati</taxon>
        <taxon>Gemmatimonadota</taxon>
        <taxon>Gemmatimonadia</taxon>
        <taxon>Gemmatimonadales</taxon>
        <taxon>Gemmatimonadaceae</taxon>
        <taxon>Roseisolibacter</taxon>
    </lineage>
</organism>
<keyword evidence="5 11" id="KW-0812">Transmembrane</keyword>
<dbReference type="NCBIfam" id="TIGR00054">
    <property type="entry name" value="RIP metalloprotease RseP"/>
    <property type="match status" value="1"/>
</dbReference>
<evidence type="ECO:0000259" key="13">
    <source>
        <dbReference type="PROSITE" id="PS50106"/>
    </source>
</evidence>
<feature type="region of interest" description="Disordered" evidence="12">
    <location>
        <begin position="80"/>
        <end position="110"/>
    </location>
</feature>
<comment type="cofactor">
    <cofactor evidence="1 11">
        <name>Zn(2+)</name>
        <dbReference type="ChEBI" id="CHEBI:29105"/>
    </cofactor>
</comment>
<evidence type="ECO:0000313" key="14">
    <source>
        <dbReference type="EMBL" id="GLC27383.1"/>
    </source>
</evidence>
<dbReference type="Pfam" id="PF02163">
    <property type="entry name" value="Peptidase_M50"/>
    <property type="match status" value="1"/>
</dbReference>
<dbReference type="SMART" id="SM00228">
    <property type="entry name" value="PDZ"/>
    <property type="match status" value="1"/>
</dbReference>
<evidence type="ECO:0000256" key="1">
    <source>
        <dbReference type="ARBA" id="ARBA00001947"/>
    </source>
</evidence>
<dbReference type="EMBL" id="BRXS01000006">
    <property type="protein sequence ID" value="GLC27383.1"/>
    <property type="molecule type" value="Genomic_DNA"/>
</dbReference>
<dbReference type="SUPFAM" id="SSF50156">
    <property type="entry name" value="PDZ domain-like"/>
    <property type="match status" value="1"/>
</dbReference>
<dbReference type="PANTHER" id="PTHR42837">
    <property type="entry name" value="REGULATOR OF SIGMA-E PROTEASE RSEP"/>
    <property type="match status" value="1"/>
</dbReference>
<name>A0AA37QKB2_9BACT</name>
<proteinExistence type="inferred from homology"/>
<evidence type="ECO:0000256" key="3">
    <source>
        <dbReference type="ARBA" id="ARBA00007931"/>
    </source>
</evidence>
<dbReference type="PANTHER" id="PTHR42837:SF2">
    <property type="entry name" value="MEMBRANE METALLOPROTEASE ARASP2, CHLOROPLASTIC-RELATED"/>
    <property type="match status" value="1"/>
</dbReference>
<evidence type="ECO:0000256" key="4">
    <source>
        <dbReference type="ARBA" id="ARBA00022670"/>
    </source>
</evidence>
<dbReference type="InterPro" id="IPR001478">
    <property type="entry name" value="PDZ"/>
</dbReference>
<evidence type="ECO:0000256" key="7">
    <source>
        <dbReference type="ARBA" id="ARBA00022833"/>
    </source>
</evidence>
<feature type="transmembrane region" description="Helical" evidence="11">
    <location>
        <begin position="6"/>
        <end position="25"/>
    </location>
</feature>
<dbReference type="Gene3D" id="2.30.42.10">
    <property type="match status" value="1"/>
</dbReference>
<feature type="transmembrane region" description="Helical" evidence="11">
    <location>
        <begin position="379"/>
        <end position="399"/>
    </location>
</feature>
<keyword evidence="7 11" id="KW-0862">Zinc</keyword>
<feature type="transmembrane region" description="Helical" evidence="11">
    <location>
        <begin position="140"/>
        <end position="162"/>
    </location>
</feature>
<keyword evidence="10 11" id="KW-0472">Membrane</keyword>
<dbReference type="GO" id="GO:0046872">
    <property type="term" value="F:metal ion binding"/>
    <property type="evidence" value="ECO:0007669"/>
    <property type="project" value="UniProtKB-KW"/>
</dbReference>
<evidence type="ECO:0000256" key="9">
    <source>
        <dbReference type="ARBA" id="ARBA00023049"/>
    </source>
</evidence>
<dbReference type="PROSITE" id="PS50106">
    <property type="entry name" value="PDZ"/>
    <property type="match status" value="1"/>
</dbReference>
<dbReference type="InterPro" id="IPR008915">
    <property type="entry name" value="Peptidase_M50"/>
</dbReference>
<comment type="subcellular location">
    <subcellularLocation>
        <location evidence="2">Membrane</location>
        <topology evidence="2">Multi-pass membrane protein</topology>
    </subcellularLocation>
</comment>
<evidence type="ECO:0000256" key="6">
    <source>
        <dbReference type="ARBA" id="ARBA00022801"/>
    </source>
</evidence>
<evidence type="ECO:0000313" key="15">
    <source>
        <dbReference type="Proteomes" id="UP001161325"/>
    </source>
</evidence>
<dbReference type="GO" id="GO:0016020">
    <property type="term" value="C:membrane"/>
    <property type="evidence" value="ECO:0007669"/>
    <property type="project" value="UniProtKB-SubCell"/>
</dbReference>
<dbReference type="GO" id="GO:0004222">
    <property type="term" value="F:metalloendopeptidase activity"/>
    <property type="evidence" value="ECO:0007669"/>
    <property type="project" value="InterPro"/>
</dbReference>
<keyword evidence="9 11" id="KW-0482">Metalloprotease</keyword>
<dbReference type="EC" id="3.4.24.-" evidence="11"/>
<evidence type="ECO:0000256" key="10">
    <source>
        <dbReference type="ARBA" id="ARBA00023136"/>
    </source>
</evidence>
<accession>A0AA37QKB2</accession>
<dbReference type="Pfam" id="PF17820">
    <property type="entry name" value="PDZ_6"/>
    <property type="match status" value="1"/>
</dbReference>
<dbReference type="InterPro" id="IPR036034">
    <property type="entry name" value="PDZ_sf"/>
</dbReference>
<dbReference type="InterPro" id="IPR041489">
    <property type="entry name" value="PDZ_6"/>
</dbReference>